<dbReference type="Pfam" id="PF03916">
    <property type="entry name" value="NrfD"/>
    <property type="match status" value="1"/>
</dbReference>
<dbReference type="GO" id="GO:0005886">
    <property type="term" value="C:plasma membrane"/>
    <property type="evidence" value="ECO:0007669"/>
    <property type="project" value="UniProtKB-SubCell"/>
</dbReference>
<evidence type="ECO:0000256" key="8">
    <source>
        <dbReference type="SAM" id="Phobius"/>
    </source>
</evidence>
<proteinExistence type="inferred from homology"/>
<keyword evidence="5 8" id="KW-1133">Transmembrane helix</keyword>
<feature type="transmembrane region" description="Helical" evidence="8">
    <location>
        <begin position="28"/>
        <end position="48"/>
    </location>
</feature>
<reference evidence="9" key="1">
    <citation type="submission" date="2018-06" db="EMBL/GenBank/DDBJ databases">
        <authorList>
            <person name="Zhirakovskaya E."/>
        </authorList>
    </citation>
    <scope>NUCLEOTIDE SEQUENCE</scope>
</reference>
<evidence type="ECO:0000256" key="4">
    <source>
        <dbReference type="ARBA" id="ARBA00022692"/>
    </source>
</evidence>
<feature type="transmembrane region" description="Helical" evidence="8">
    <location>
        <begin position="68"/>
        <end position="89"/>
    </location>
</feature>
<comment type="subcellular location">
    <subcellularLocation>
        <location evidence="1">Cell membrane</location>
        <topology evidence="1">Multi-pass membrane protein</topology>
    </subcellularLocation>
</comment>
<keyword evidence="6 8" id="KW-0472">Membrane</keyword>
<feature type="compositionally biased region" description="Gly residues" evidence="7">
    <location>
        <begin position="464"/>
        <end position="484"/>
    </location>
</feature>
<evidence type="ECO:0000256" key="5">
    <source>
        <dbReference type="ARBA" id="ARBA00022989"/>
    </source>
</evidence>
<protein>
    <submittedName>
        <fullName evidence="9">Molybdopterin oxidoreductase</fullName>
    </submittedName>
</protein>
<evidence type="ECO:0000256" key="6">
    <source>
        <dbReference type="ARBA" id="ARBA00023136"/>
    </source>
</evidence>
<dbReference type="PANTHER" id="PTHR43044:SF2">
    <property type="entry name" value="POLYSULPHIDE REDUCTASE NRFD"/>
    <property type="match status" value="1"/>
</dbReference>
<feature type="transmembrane region" description="Helical" evidence="8">
    <location>
        <begin position="290"/>
        <end position="311"/>
    </location>
</feature>
<organism evidence="9">
    <name type="scientific">hydrothermal vent metagenome</name>
    <dbReference type="NCBI Taxonomy" id="652676"/>
    <lineage>
        <taxon>unclassified sequences</taxon>
        <taxon>metagenomes</taxon>
        <taxon>ecological metagenomes</taxon>
    </lineage>
</organism>
<keyword evidence="4 8" id="KW-0812">Transmembrane</keyword>
<feature type="transmembrane region" description="Helical" evidence="8">
    <location>
        <begin position="331"/>
        <end position="349"/>
    </location>
</feature>
<feature type="transmembrane region" description="Helical" evidence="8">
    <location>
        <begin position="249"/>
        <end position="269"/>
    </location>
</feature>
<feature type="region of interest" description="Disordered" evidence="7">
    <location>
        <begin position="444"/>
        <end position="484"/>
    </location>
</feature>
<evidence type="ECO:0000256" key="3">
    <source>
        <dbReference type="ARBA" id="ARBA00022475"/>
    </source>
</evidence>
<feature type="transmembrane region" description="Helical" evidence="8">
    <location>
        <begin position="356"/>
        <end position="378"/>
    </location>
</feature>
<evidence type="ECO:0000256" key="2">
    <source>
        <dbReference type="ARBA" id="ARBA00008929"/>
    </source>
</evidence>
<name>A0A3B0ZS06_9ZZZZ</name>
<evidence type="ECO:0000256" key="1">
    <source>
        <dbReference type="ARBA" id="ARBA00004651"/>
    </source>
</evidence>
<feature type="transmembrane region" description="Helical" evidence="8">
    <location>
        <begin position="211"/>
        <end position="229"/>
    </location>
</feature>
<accession>A0A3B0ZS06</accession>
<evidence type="ECO:0000256" key="7">
    <source>
        <dbReference type="SAM" id="MobiDB-lite"/>
    </source>
</evidence>
<gene>
    <name evidence="9" type="ORF">MNBD_GAMMA16-1087</name>
</gene>
<dbReference type="AlphaFoldDB" id="A0A3B0ZS06"/>
<dbReference type="EMBL" id="UOFO01000151">
    <property type="protein sequence ID" value="VAW88819.1"/>
    <property type="molecule type" value="Genomic_DNA"/>
</dbReference>
<keyword evidence="3" id="KW-1003">Cell membrane</keyword>
<dbReference type="PANTHER" id="PTHR43044">
    <property type="match status" value="1"/>
</dbReference>
<evidence type="ECO:0000313" key="9">
    <source>
        <dbReference type="EMBL" id="VAW88819.1"/>
    </source>
</evidence>
<sequence>MKDINEDIKWAQINKDVLRSMENPRMGYWIALIACIAMIACAVAAEVYQYQHGLGSANLNWPHMWDLYIATFIFWIGMSHSGTLLSAILHIIHADWRKPIYRFAEAMTTFSLMTAGLFPMIHLGRIWNLYWVLPYVTDRGIWPNFRSPLVWDAFAISTYLTSSAIFLFIGMIPDLAICRDNARGWRKKLYTALSLGWRGDDRQWRNFRRTYLVMACFLIPLAVSVHSIVSSDFAMSIMPGWHITTFPPYFVAGALYSGCAAIITLFVLLRYFFRFEEYMTISVLEKTCKLTFAIAMVWTYLNLIEFASVWYGHDIPSKEVLIAKFSGPYAPYFWVMIFCGSVMPFAFAFRKLRRHIPSMFVLSIILNLGMWLERWMIVTPTLSGGYHPIAFDTMWPSMIQWAIVFGSFGWFGMLFLIFVKVFPCVSMYEVKEMVYHRRGLAGKNPDDVLYTRTSGEDKKSSSSGGSGSSGGGSSGGSSPGLEGA</sequence>
<feature type="transmembrane region" description="Helical" evidence="8">
    <location>
        <begin position="153"/>
        <end position="178"/>
    </location>
</feature>
<feature type="transmembrane region" description="Helical" evidence="8">
    <location>
        <begin position="110"/>
        <end position="133"/>
    </location>
</feature>
<feature type="transmembrane region" description="Helical" evidence="8">
    <location>
        <begin position="398"/>
        <end position="419"/>
    </location>
</feature>
<comment type="similarity">
    <text evidence="2">Belongs to the NrfD family.</text>
</comment>
<dbReference type="InterPro" id="IPR005614">
    <property type="entry name" value="NrfD-like"/>
</dbReference>